<reference evidence="1" key="1">
    <citation type="submission" date="2019-03" db="EMBL/GenBank/DDBJ databases">
        <title>Single cell metagenomics reveals metabolic interactions within the superorganism composed of flagellate Streblomastix strix and complex community of Bacteroidetes bacteria on its surface.</title>
        <authorList>
            <person name="Treitli S.C."/>
            <person name="Kolisko M."/>
            <person name="Husnik F."/>
            <person name="Keeling P."/>
            <person name="Hampl V."/>
        </authorList>
    </citation>
    <scope>NUCLEOTIDE SEQUENCE</scope>
    <source>
        <strain evidence="1">STM</strain>
    </source>
</reference>
<dbReference type="AlphaFoldDB" id="A0A5J4PXZ7"/>
<name>A0A5J4PXZ7_9ZZZZ</name>
<dbReference type="CDD" id="cd06974">
    <property type="entry name" value="TerD_like"/>
    <property type="match status" value="1"/>
</dbReference>
<comment type="caution">
    <text evidence="1">The sequence shown here is derived from an EMBL/GenBank/DDBJ whole genome shotgun (WGS) entry which is preliminary data.</text>
</comment>
<organism evidence="1">
    <name type="scientific">termite gut metagenome</name>
    <dbReference type="NCBI Taxonomy" id="433724"/>
    <lineage>
        <taxon>unclassified sequences</taxon>
        <taxon>metagenomes</taxon>
        <taxon>organismal metagenomes</taxon>
    </lineage>
</organism>
<evidence type="ECO:0000313" key="1">
    <source>
        <dbReference type="EMBL" id="KAA6313514.1"/>
    </source>
</evidence>
<protein>
    <recommendedName>
        <fullName evidence="2">Stress protein</fullName>
    </recommendedName>
</protein>
<dbReference type="Gene3D" id="2.60.60.30">
    <property type="entry name" value="sav2460 like domains"/>
    <property type="match status" value="1"/>
</dbReference>
<gene>
    <name evidence="1" type="ORF">EZS27_035724</name>
</gene>
<accession>A0A5J4PXZ7</accession>
<sequence>MAINLNKITLEKQGDSHKIDLTKGKSNSSKEIIINLNWTQKKGFWANLTNRAIDLDLGCFYELRDGQKNVIDGLQFAHRQGGSKDVLTRQGRYIGTPWIWHTGDDRFGAGDGENILVNSQGLSDLQRIIVYCFIYKGVAKWVETNAIVTIKIPDNPDIVMEMGKQYNSQTFCAIAEIIFGSDNFMTIKKLATFHNGHSDCDKIYNWGMKWHAGSK</sequence>
<dbReference type="EMBL" id="SNRY01006031">
    <property type="protein sequence ID" value="KAA6313514.1"/>
    <property type="molecule type" value="Genomic_DNA"/>
</dbReference>
<dbReference type="InterPro" id="IPR003325">
    <property type="entry name" value="TerD"/>
</dbReference>
<evidence type="ECO:0008006" key="2">
    <source>
        <dbReference type="Google" id="ProtNLM"/>
    </source>
</evidence>
<proteinExistence type="predicted"/>